<dbReference type="AlphaFoldDB" id="Q1PWE9"/>
<organism evidence="1">
    <name type="scientific">Kuenenia stuttgartiensis</name>
    <dbReference type="NCBI Taxonomy" id="174633"/>
    <lineage>
        <taxon>Bacteria</taxon>
        <taxon>Pseudomonadati</taxon>
        <taxon>Planctomycetota</taxon>
        <taxon>Candidatus Brocadiia</taxon>
        <taxon>Candidatus Brocadiales</taxon>
        <taxon>Candidatus Brocadiaceae</taxon>
        <taxon>Candidatus Kuenenia</taxon>
    </lineage>
</organism>
<proteinExistence type="predicted"/>
<gene>
    <name evidence="1" type="ORF">kustc0807</name>
</gene>
<name>Q1PWE9_KUEST</name>
<dbReference type="EMBL" id="CT573073">
    <property type="protein sequence ID" value="CAJ71552.1"/>
    <property type="molecule type" value="Genomic_DNA"/>
</dbReference>
<reference evidence="1" key="2">
    <citation type="submission" date="2006-01" db="EMBL/GenBank/DDBJ databases">
        <authorList>
            <person name="Genoscope"/>
        </authorList>
    </citation>
    <scope>NUCLEOTIDE SEQUENCE</scope>
</reference>
<evidence type="ECO:0000313" key="1">
    <source>
        <dbReference type="EMBL" id="CAJ71552.1"/>
    </source>
</evidence>
<accession>Q1PWE9</accession>
<reference evidence="1" key="1">
    <citation type="journal article" date="2006" name="Nature">
        <title>Deciphering the evolution and metabolism of an anammox bacterium from a community genome.</title>
        <authorList>
            <person name="Strous M."/>
            <person name="Pelletier E."/>
            <person name="Mangenot S."/>
            <person name="Rattei T."/>
            <person name="Lehner A."/>
            <person name="Taylor M.W."/>
            <person name="Horn M."/>
            <person name="Daims H."/>
            <person name="Bartol-Mavel D."/>
            <person name="Wincker P."/>
            <person name="Barbe V."/>
            <person name="Fonknechten N."/>
            <person name="Vallenet D."/>
            <person name="Segurens B."/>
            <person name="Schenowitz-Truong C."/>
            <person name="Medigue C."/>
            <person name="Collingro A."/>
            <person name="Snel B."/>
            <person name="Dutilh B.E."/>
            <person name="OpDenCamp H.J.M."/>
            <person name="vanDerDrift C."/>
            <person name="Cirpus I."/>
            <person name="vanDePas-Schoonen K.T."/>
            <person name="Harhangi H.R."/>
            <person name="vanNiftrik L."/>
            <person name="Schmid M."/>
            <person name="Keltjens J."/>
            <person name="vanDeVossenberg J."/>
            <person name="Kartal B."/>
            <person name="Meier H."/>
            <person name="Frishman D."/>
            <person name="Huynen M.A."/>
            <person name="Mewes H."/>
            <person name="Weissenbach J."/>
            <person name="Jetten M.S.M."/>
            <person name="Wagner M."/>
            <person name="LePaslier D."/>
        </authorList>
    </citation>
    <scope>NUCLEOTIDE SEQUENCE</scope>
</reference>
<sequence>MQNMDKQAKVRDLECQSNTRCLPSNGVDKIVYNLYDLTPEEVEIVEGKKGKNGNKQSKLYKYFIEVMPCTALQKMFGFEVNRKERICIILRYWKDCIREMSDISSWADCLSTSMVFHG</sequence>
<protein>
    <submittedName>
        <fullName evidence="1">Uncharacterized protein</fullName>
    </submittedName>
</protein>